<feature type="compositionally biased region" description="Low complexity" evidence="5">
    <location>
        <begin position="90"/>
        <end position="106"/>
    </location>
</feature>
<evidence type="ECO:0000256" key="2">
    <source>
        <dbReference type="ARBA" id="ARBA00007459"/>
    </source>
</evidence>
<feature type="region of interest" description="Disordered" evidence="5">
    <location>
        <begin position="79"/>
        <end position="141"/>
    </location>
</feature>
<feature type="region of interest" description="Disordered" evidence="5">
    <location>
        <begin position="166"/>
        <end position="194"/>
    </location>
</feature>
<feature type="compositionally biased region" description="Gly residues" evidence="5">
    <location>
        <begin position="416"/>
        <end position="436"/>
    </location>
</feature>
<dbReference type="GO" id="GO:0005847">
    <property type="term" value="C:mRNA cleavage and polyadenylation specificity factor complex"/>
    <property type="evidence" value="ECO:0007669"/>
    <property type="project" value="TreeGrafter"/>
</dbReference>
<name>A0A0C3GDS7_PILCF</name>
<dbReference type="HOGENOM" id="CLU_038604_0_0_1"/>
<feature type="region of interest" description="Disordered" evidence="5">
    <location>
        <begin position="1"/>
        <end position="33"/>
    </location>
</feature>
<evidence type="ECO:0000256" key="4">
    <source>
        <dbReference type="ARBA" id="ARBA00023242"/>
    </source>
</evidence>
<dbReference type="Pfam" id="PF05182">
    <property type="entry name" value="Fip1"/>
    <property type="match status" value="1"/>
</dbReference>
<gene>
    <name evidence="7" type="ORF">PILCRDRAFT_813762</name>
</gene>
<keyword evidence="3" id="KW-0507">mRNA processing</keyword>
<evidence type="ECO:0000256" key="1">
    <source>
        <dbReference type="ARBA" id="ARBA00004123"/>
    </source>
</evidence>
<evidence type="ECO:0000313" key="8">
    <source>
        <dbReference type="Proteomes" id="UP000054166"/>
    </source>
</evidence>
<dbReference type="PANTHER" id="PTHR13484">
    <property type="entry name" value="FIP1-LIKE 1 PROTEIN"/>
    <property type="match status" value="1"/>
</dbReference>
<dbReference type="GO" id="GO:0006397">
    <property type="term" value="P:mRNA processing"/>
    <property type="evidence" value="ECO:0007669"/>
    <property type="project" value="UniProtKB-KW"/>
</dbReference>
<dbReference type="EMBL" id="KN832976">
    <property type="protein sequence ID" value="KIM88786.1"/>
    <property type="molecule type" value="Genomic_DNA"/>
</dbReference>
<reference evidence="7 8" key="1">
    <citation type="submission" date="2014-04" db="EMBL/GenBank/DDBJ databases">
        <authorList>
            <consortium name="DOE Joint Genome Institute"/>
            <person name="Kuo A."/>
            <person name="Tarkka M."/>
            <person name="Buscot F."/>
            <person name="Kohler A."/>
            <person name="Nagy L.G."/>
            <person name="Floudas D."/>
            <person name="Copeland A."/>
            <person name="Barry K.W."/>
            <person name="Cichocki N."/>
            <person name="Veneault-Fourrey C."/>
            <person name="LaButti K."/>
            <person name="Lindquist E.A."/>
            <person name="Lipzen A."/>
            <person name="Lundell T."/>
            <person name="Morin E."/>
            <person name="Murat C."/>
            <person name="Sun H."/>
            <person name="Tunlid A."/>
            <person name="Henrissat B."/>
            <person name="Grigoriev I.V."/>
            <person name="Hibbett D.S."/>
            <person name="Martin F."/>
            <person name="Nordberg H.P."/>
            <person name="Cantor M.N."/>
            <person name="Hua S.X."/>
        </authorList>
    </citation>
    <scope>NUCLEOTIDE SEQUENCE [LARGE SCALE GENOMIC DNA]</scope>
    <source>
        <strain evidence="7 8">F 1598</strain>
    </source>
</reference>
<feature type="region of interest" description="Disordered" evidence="5">
    <location>
        <begin position="375"/>
        <end position="523"/>
    </location>
</feature>
<evidence type="ECO:0000256" key="5">
    <source>
        <dbReference type="SAM" id="MobiDB-lite"/>
    </source>
</evidence>
<dbReference type="InterPro" id="IPR051187">
    <property type="entry name" value="Pre-mRNA_3'-end_processing_reg"/>
</dbReference>
<feature type="compositionally biased region" description="Low complexity" evidence="5">
    <location>
        <begin position="127"/>
        <end position="141"/>
    </location>
</feature>
<feature type="compositionally biased region" description="Low complexity" evidence="5">
    <location>
        <begin position="405"/>
        <end position="414"/>
    </location>
</feature>
<accession>A0A0C3GDS7</accession>
<organism evidence="7 8">
    <name type="scientific">Piloderma croceum (strain F 1598)</name>
    <dbReference type="NCBI Taxonomy" id="765440"/>
    <lineage>
        <taxon>Eukaryota</taxon>
        <taxon>Fungi</taxon>
        <taxon>Dikarya</taxon>
        <taxon>Basidiomycota</taxon>
        <taxon>Agaricomycotina</taxon>
        <taxon>Agaricomycetes</taxon>
        <taxon>Agaricomycetidae</taxon>
        <taxon>Atheliales</taxon>
        <taxon>Atheliaceae</taxon>
        <taxon>Piloderma</taxon>
    </lineage>
</organism>
<evidence type="ECO:0000259" key="6">
    <source>
        <dbReference type="Pfam" id="PF05182"/>
    </source>
</evidence>
<sequence length="523" mass="55245">MNEDEDLYGDSPVPPPSVPQPITHEKMQQPSNGIVAHLEARAEEDSAEDDILIGEEVIEDVDEEEVDESDDDVEIIMEPTARSLDFRQNPAGRPATTRTASTTFTPTKPPQPSLTTDYTPLQRGALSTPKAPQSTATATATQSAALFEHSVPASSSDGQIHEQKAIEGPDPSTLRPATAPPSHPKIDPSVPGTLDGRSILDVDLGAMAEKPWRRPGSDLSDWFNYGFDEISWEAYCYRRRDLGELGNVLKVNVMNFAGMPEDQLSALPPELRTMVMTGATAMMNNGAPNPNMMGGMNPMMDMSGMGGMNMGPMGMGMNGDMSMQMQQGGPMMQEGPVQGPGTNPTQEQNVQMGLPDGYGSGGPGPGMMGMGMGGDFGMQEPSQMGQQMYPGMEGSGTPGPGPGRGAAPSPFRGRGLQRGRGPGFQGRGRGRGGIYAGGADVPPPAPVRPASPLPPGVPTGPRNQNKYKDRDNNAPAVDGLDYGGTNKDSGGGRTPSGEPEDRVSSRKRRSSPGLDDGRGSKRR</sequence>
<evidence type="ECO:0000256" key="3">
    <source>
        <dbReference type="ARBA" id="ARBA00022664"/>
    </source>
</evidence>
<reference evidence="8" key="2">
    <citation type="submission" date="2015-01" db="EMBL/GenBank/DDBJ databases">
        <title>Evolutionary Origins and Diversification of the Mycorrhizal Mutualists.</title>
        <authorList>
            <consortium name="DOE Joint Genome Institute"/>
            <consortium name="Mycorrhizal Genomics Consortium"/>
            <person name="Kohler A."/>
            <person name="Kuo A."/>
            <person name="Nagy L.G."/>
            <person name="Floudas D."/>
            <person name="Copeland A."/>
            <person name="Barry K.W."/>
            <person name="Cichocki N."/>
            <person name="Veneault-Fourrey C."/>
            <person name="LaButti K."/>
            <person name="Lindquist E.A."/>
            <person name="Lipzen A."/>
            <person name="Lundell T."/>
            <person name="Morin E."/>
            <person name="Murat C."/>
            <person name="Riley R."/>
            <person name="Ohm R."/>
            <person name="Sun H."/>
            <person name="Tunlid A."/>
            <person name="Henrissat B."/>
            <person name="Grigoriev I.V."/>
            <person name="Hibbett D.S."/>
            <person name="Martin F."/>
        </authorList>
    </citation>
    <scope>NUCLEOTIDE SEQUENCE [LARGE SCALE GENOMIC DNA]</scope>
    <source>
        <strain evidence="8">F 1598</strain>
    </source>
</reference>
<comment type="similarity">
    <text evidence="2">Belongs to the FIP1 family.</text>
</comment>
<keyword evidence="4" id="KW-0539">Nucleus</keyword>
<comment type="subcellular location">
    <subcellularLocation>
        <location evidence="1">Nucleus</location>
    </subcellularLocation>
</comment>
<feature type="compositionally biased region" description="Pro residues" evidence="5">
    <location>
        <begin position="441"/>
        <end position="458"/>
    </location>
</feature>
<keyword evidence="8" id="KW-1185">Reference proteome</keyword>
<dbReference type="AlphaFoldDB" id="A0A0C3GDS7"/>
<dbReference type="InterPro" id="IPR007854">
    <property type="entry name" value="Fip1_dom"/>
</dbReference>
<dbReference type="STRING" id="765440.A0A0C3GDS7"/>
<dbReference type="InParanoid" id="A0A0C3GDS7"/>
<protein>
    <recommendedName>
        <fullName evidence="6">Pre-mRNA polyadenylation factor Fip1 domain-containing protein</fullName>
    </recommendedName>
</protein>
<dbReference type="Proteomes" id="UP000054166">
    <property type="component" value="Unassembled WGS sequence"/>
</dbReference>
<proteinExistence type="inferred from homology"/>
<feature type="compositionally biased region" description="Gly residues" evidence="5">
    <location>
        <begin position="393"/>
        <end position="404"/>
    </location>
</feature>
<feature type="domain" description="Pre-mRNA polyadenylation factor Fip1" evidence="6">
    <location>
        <begin position="201"/>
        <end position="241"/>
    </location>
</feature>
<dbReference type="OrthoDB" id="1917198at2759"/>
<dbReference type="PANTHER" id="PTHR13484:SF0">
    <property type="entry name" value="PRE-MRNA 3'-END-PROCESSING FACTOR FIP1"/>
    <property type="match status" value="1"/>
</dbReference>
<evidence type="ECO:0000313" key="7">
    <source>
        <dbReference type="EMBL" id="KIM88786.1"/>
    </source>
</evidence>